<dbReference type="WBParaSite" id="nRc.2.0.1.t25584-RA">
    <property type="protein sequence ID" value="nRc.2.0.1.t25584-RA"/>
    <property type="gene ID" value="nRc.2.0.1.g25584"/>
</dbReference>
<evidence type="ECO:0000256" key="1">
    <source>
        <dbReference type="SAM" id="Phobius"/>
    </source>
</evidence>
<keyword evidence="1" id="KW-1133">Transmembrane helix</keyword>
<keyword evidence="1" id="KW-0812">Transmembrane</keyword>
<evidence type="ECO:0000313" key="3">
    <source>
        <dbReference type="WBParaSite" id="nRc.2.0.1.t25584-RA"/>
    </source>
</evidence>
<name>A0A915JHI7_ROMCU</name>
<keyword evidence="2" id="KW-1185">Reference proteome</keyword>
<protein>
    <submittedName>
        <fullName evidence="3">Uncharacterized protein</fullName>
    </submittedName>
</protein>
<dbReference type="Proteomes" id="UP000887565">
    <property type="component" value="Unplaced"/>
</dbReference>
<keyword evidence="1" id="KW-0472">Membrane</keyword>
<feature type="transmembrane region" description="Helical" evidence="1">
    <location>
        <begin position="65"/>
        <end position="85"/>
    </location>
</feature>
<sequence>MILRHRVKSRIDSESNLSALKCKLNDKIMKALTFITTWHTLTFTLASFSTIILNKLPYRGAQYGPYFLAPYYTNGIACFLCYALYVSRFRECLKSLVDRGYLWMGRQDIPINVLKGPLNMSK</sequence>
<accession>A0A915JHI7</accession>
<reference evidence="3" key="1">
    <citation type="submission" date="2022-11" db="UniProtKB">
        <authorList>
            <consortium name="WormBaseParasite"/>
        </authorList>
    </citation>
    <scope>IDENTIFICATION</scope>
</reference>
<dbReference type="AlphaFoldDB" id="A0A915JHI7"/>
<feature type="transmembrane region" description="Helical" evidence="1">
    <location>
        <begin position="31"/>
        <end position="53"/>
    </location>
</feature>
<evidence type="ECO:0000313" key="2">
    <source>
        <dbReference type="Proteomes" id="UP000887565"/>
    </source>
</evidence>
<proteinExistence type="predicted"/>
<organism evidence="2 3">
    <name type="scientific">Romanomermis culicivorax</name>
    <name type="common">Nematode worm</name>
    <dbReference type="NCBI Taxonomy" id="13658"/>
    <lineage>
        <taxon>Eukaryota</taxon>
        <taxon>Metazoa</taxon>
        <taxon>Ecdysozoa</taxon>
        <taxon>Nematoda</taxon>
        <taxon>Enoplea</taxon>
        <taxon>Dorylaimia</taxon>
        <taxon>Mermithida</taxon>
        <taxon>Mermithoidea</taxon>
        <taxon>Mermithidae</taxon>
        <taxon>Romanomermis</taxon>
    </lineage>
</organism>